<dbReference type="SUPFAM" id="SSF52540">
    <property type="entry name" value="P-loop containing nucleoside triphosphate hydrolases"/>
    <property type="match status" value="1"/>
</dbReference>
<sequence length="195" mass="21429">MTPSGVILYGPPGSGKDTITAELSALRPEFALFQRLKAGPGRTTGYRLTTPEHIEELARTGDLLYRNSRYDAQYAIDRGEVAALVDSGRIPVLHMGQVAGARAVAAHPIDWVRVLLWCPEDVTRQRCQGRGDKDLDARLKVWHETRQDLLDHADEPWSLVIRTDQVCAERAALAIDNGRAAGAPAEVRDIRALVG</sequence>
<keyword evidence="1" id="KW-0808">Transferase</keyword>
<dbReference type="AlphaFoldDB" id="A0A372LX96"/>
<protein>
    <submittedName>
        <fullName evidence="1">Guanylate kinase</fullName>
    </submittedName>
</protein>
<gene>
    <name evidence="1" type="ORF">DY218_28685</name>
</gene>
<comment type="caution">
    <text evidence="1">The sequence shown here is derived from an EMBL/GenBank/DDBJ whole genome shotgun (WGS) entry which is preliminary data.</text>
</comment>
<accession>A0A372LX96</accession>
<dbReference type="EMBL" id="QUAK01000212">
    <property type="protein sequence ID" value="RFU83284.1"/>
    <property type="molecule type" value="Genomic_DNA"/>
</dbReference>
<dbReference type="Gene3D" id="3.40.50.300">
    <property type="entry name" value="P-loop containing nucleotide triphosphate hydrolases"/>
    <property type="match status" value="1"/>
</dbReference>
<dbReference type="GO" id="GO:0016301">
    <property type="term" value="F:kinase activity"/>
    <property type="evidence" value="ECO:0007669"/>
    <property type="project" value="UniProtKB-KW"/>
</dbReference>
<evidence type="ECO:0000313" key="2">
    <source>
        <dbReference type="Proteomes" id="UP000263094"/>
    </source>
</evidence>
<dbReference type="InterPro" id="IPR027417">
    <property type="entry name" value="P-loop_NTPase"/>
</dbReference>
<dbReference type="RefSeq" id="WP_128559039.1">
    <property type="nucleotide sequence ID" value="NZ_QUAK01000212.1"/>
</dbReference>
<dbReference type="OrthoDB" id="3575979at2"/>
<evidence type="ECO:0000313" key="1">
    <source>
        <dbReference type="EMBL" id="RFU83284.1"/>
    </source>
</evidence>
<proteinExistence type="predicted"/>
<reference evidence="1 2" key="1">
    <citation type="submission" date="2018-08" db="EMBL/GenBank/DDBJ databases">
        <title>Isolation, diversity and antifungal activity of Actinobacteria from wheat.</title>
        <authorList>
            <person name="Han C."/>
        </authorList>
    </citation>
    <scope>NUCLEOTIDE SEQUENCE [LARGE SCALE GENOMIC DNA]</scope>
    <source>
        <strain evidence="1 2">NEAU-YY421</strain>
    </source>
</reference>
<keyword evidence="1" id="KW-0418">Kinase</keyword>
<keyword evidence="2" id="KW-1185">Reference proteome</keyword>
<dbReference type="Proteomes" id="UP000263094">
    <property type="component" value="Unassembled WGS sequence"/>
</dbReference>
<name>A0A372LX96_9ACTN</name>
<organism evidence="1 2">
    <name type="scientific">Streptomyces triticagri</name>
    <dbReference type="NCBI Taxonomy" id="2293568"/>
    <lineage>
        <taxon>Bacteria</taxon>
        <taxon>Bacillati</taxon>
        <taxon>Actinomycetota</taxon>
        <taxon>Actinomycetes</taxon>
        <taxon>Kitasatosporales</taxon>
        <taxon>Streptomycetaceae</taxon>
        <taxon>Streptomyces</taxon>
    </lineage>
</organism>